<keyword evidence="3" id="KW-1185">Reference proteome</keyword>
<dbReference type="Proteomes" id="UP000184471">
    <property type="component" value="Unassembled WGS sequence"/>
</dbReference>
<dbReference type="RefSeq" id="WP_139252843.1">
    <property type="nucleotide sequence ID" value="NZ_FQVX01000001.1"/>
</dbReference>
<dbReference type="OrthoDB" id="3397487at2"/>
<accession>A0A1M5G2F3</accession>
<dbReference type="AlphaFoldDB" id="A0A1M5G2F3"/>
<reference evidence="2 3" key="1">
    <citation type="submission" date="2016-11" db="EMBL/GenBank/DDBJ databases">
        <authorList>
            <person name="Jaros S."/>
            <person name="Januszkiewicz K."/>
            <person name="Wedrychowicz H."/>
        </authorList>
    </citation>
    <scope>NUCLEOTIDE SEQUENCE [LARGE SCALE GENOMIC DNA]</scope>
    <source>
        <strain evidence="2 3">DSM 45408</strain>
    </source>
</reference>
<protein>
    <submittedName>
        <fullName evidence="2">Uncharacterized protein</fullName>
    </submittedName>
</protein>
<organism evidence="2 3">
    <name type="scientific">Geodermatophilus nigrescens</name>
    <dbReference type="NCBI Taxonomy" id="1070870"/>
    <lineage>
        <taxon>Bacteria</taxon>
        <taxon>Bacillati</taxon>
        <taxon>Actinomycetota</taxon>
        <taxon>Actinomycetes</taxon>
        <taxon>Geodermatophilales</taxon>
        <taxon>Geodermatophilaceae</taxon>
        <taxon>Geodermatophilus</taxon>
    </lineage>
</organism>
<evidence type="ECO:0000313" key="2">
    <source>
        <dbReference type="EMBL" id="SHF98007.1"/>
    </source>
</evidence>
<gene>
    <name evidence="2" type="ORF">SAMN05444351_1520</name>
</gene>
<proteinExistence type="predicted"/>
<feature type="region of interest" description="Disordered" evidence="1">
    <location>
        <begin position="258"/>
        <end position="292"/>
    </location>
</feature>
<evidence type="ECO:0000313" key="3">
    <source>
        <dbReference type="Proteomes" id="UP000184471"/>
    </source>
</evidence>
<name>A0A1M5G2F3_9ACTN</name>
<dbReference type="EMBL" id="FQVX01000001">
    <property type="protein sequence ID" value="SHF98007.1"/>
    <property type="molecule type" value="Genomic_DNA"/>
</dbReference>
<sequence length="416" mass="45741">MPYFRTVEVYPTSGWWGTRWHEHDRDGDAFAKVSRGICDAYSASLGDDAVPHTVSTLRIFIDTDGRLVRVPVDPRRTVVVSPTFTDRVWEGFESAAVRVVPGFADLALAVQRRVVLQAVHAAARGLASFRGLDPSALEAARQAVIDADFVFTWASEWKSSPGRRWRARCVFRTMPDGFGRLVLEVTDGDGTKRAASPEQVAFTTVEGYRRAARTLRWSAADRLEVVPCVDPFGDDAGSCAVAVDEGVGGAPRLTVLQSAGLPGRPDAAVEEPSSTPEPVETDRRSAERDGPEETVLLVVPDPAERRILGIGGGPTNDVPELYWRTLHDLFDRLDSPEWAAWWAPSSVPTLQLSWWADVAQDRLFVRRGKDKVIARIERTPTGLREVDPVQAARDDLEGLLALVQRRMSLAVPPALS</sequence>
<feature type="compositionally biased region" description="Basic and acidic residues" evidence="1">
    <location>
        <begin position="280"/>
        <end position="291"/>
    </location>
</feature>
<evidence type="ECO:0000256" key="1">
    <source>
        <dbReference type="SAM" id="MobiDB-lite"/>
    </source>
</evidence>